<sequence>MVQCEMCGKETNSPNTVKIEGAELQVCDECAEFGTEVKTQQSSTSTKYSTGSSGSSSSGSSTSSSTGGASGSSSSGGSGGGRRRRDMFDEMDEVAQDYDNRIRSAREAAGLSQEELAKKLNEKASLIRKLEHGEILPSDDVQRKLERELDIDLSAGATPEEDTDWEGGSASGEYTLGDVVERKD</sequence>
<feature type="domain" description="HTH cro/C1-type" evidence="3">
    <location>
        <begin position="102"/>
        <end position="156"/>
    </location>
</feature>
<dbReference type="GeneID" id="68855735"/>
<dbReference type="Proteomes" id="UP000663525">
    <property type="component" value="Chromosome"/>
</dbReference>
<dbReference type="PANTHER" id="PTHR10245:SF15">
    <property type="entry name" value="ENDOTHELIAL DIFFERENTIATION-RELATED FACTOR 1"/>
    <property type="match status" value="1"/>
</dbReference>
<dbReference type="SMART" id="SM00530">
    <property type="entry name" value="HTH_XRE"/>
    <property type="match status" value="1"/>
</dbReference>
<accession>A0A897N2P9</accession>
<dbReference type="InterPro" id="IPR010982">
    <property type="entry name" value="Lambda_DNA-bd_dom_sf"/>
</dbReference>
<dbReference type="GO" id="GO:0003677">
    <property type="term" value="F:DNA binding"/>
    <property type="evidence" value="ECO:0007669"/>
    <property type="project" value="UniProtKB-KW"/>
</dbReference>
<dbReference type="RefSeq" id="WP_229112983.1">
    <property type="nucleotide sequence ID" value="NZ_CP064787.1"/>
</dbReference>
<reference evidence="4" key="1">
    <citation type="submission" date="2020-11" db="EMBL/GenBank/DDBJ databases">
        <title>Carbohydrate-dependent, anaerobic sulfur respiration: A novel catabolism in halophilic archaea.</title>
        <authorList>
            <person name="Sorokin D.Y."/>
            <person name="Messina E."/>
            <person name="Smedile F."/>
            <person name="La Cono V."/>
            <person name="Hallsworth J.E."/>
            <person name="Yakimov M.M."/>
        </authorList>
    </citation>
    <scope>NUCLEOTIDE SEQUENCE</scope>
    <source>
        <strain evidence="4">HSR12-1</strain>
    </source>
</reference>
<organism evidence="4 5">
    <name type="scientific">Halapricum desulfuricans</name>
    <dbReference type="NCBI Taxonomy" id="2841257"/>
    <lineage>
        <taxon>Archaea</taxon>
        <taxon>Methanobacteriati</taxon>
        <taxon>Methanobacteriota</taxon>
        <taxon>Stenosarchaea group</taxon>
        <taxon>Halobacteria</taxon>
        <taxon>Halobacteriales</taxon>
        <taxon>Haloarculaceae</taxon>
        <taxon>Halapricum</taxon>
    </lineage>
</organism>
<name>A0A897N2P9_9EURY</name>
<dbReference type="SUPFAM" id="SSF47413">
    <property type="entry name" value="lambda repressor-like DNA-binding domains"/>
    <property type="match status" value="1"/>
</dbReference>
<dbReference type="PROSITE" id="PS50943">
    <property type="entry name" value="HTH_CROC1"/>
    <property type="match status" value="1"/>
</dbReference>
<dbReference type="EMBL" id="CP064787">
    <property type="protein sequence ID" value="QSG06498.1"/>
    <property type="molecule type" value="Genomic_DNA"/>
</dbReference>
<dbReference type="InterPro" id="IPR004451">
    <property type="entry name" value="MJ0586"/>
</dbReference>
<dbReference type="Gene3D" id="1.10.260.40">
    <property type="entry name" value="lambda repressor-like DNA-binding domains"/>
    <property type="match status" value="1"/>
</dbReference>
<evidence type="ECO:0000256" key="1">
    <source>
        <dbReference type="ARBA" id="ARBA00023125"/>
    </source>
</evidence>
<feature type="compositionally biased region" description="Gly residues" evidence="2">
    <location>
        <begin position="68"/>
        <end position="80"/>
    </location>
</feature>
<feature type="region of interest" description="Disordered" evidence="2">
    <location>
        <begin position="35"/>
        <end position="100"/>
    </location>
</feature>
<dbReference type="CDD" id="cd00093">
    <property type="entry name" value="HTH_XRE"/>
    <property type="match status" value="1"/>
</dbReference>
<evidence type="ECO:0000313" key="5">
    <source>
        <dbReference type="Proteomes" id="UP000663525"/>
    </source>
</evidence>
<dbReference type="Pfam" id="PF26602">
    <property type="entry name" value="HVO_2718_N"/>
    <property type="match status" value="1"/>
</dbReference>
<dbReference type="Pfam" id="PF01381">
    <property type="entry name" value="HTH_3"/>
    <property type="match status" value="1"/>
</dbReference>
<evidence type="ECO:0000256" key="2">
    <source>
        <dbReference type="SAM" id="MobiDB-lite"/>
    </source>
</evidence>
<dbReference type="NCBIfam" id="TIGR00270">
    <property type="entry name" value="multiprotein bridging factor aMBF1"/>
    <property type="match status" value="1"/>
</dbReference>
<gene>
    <name evidence="4" type="ORF">HSR121_2168</name>
</gene>
<evidence type="ECO:0000259" key="3">
    <source>
        <dbReference type="PROSITE" id="PS50943"/>
    </source>
</evidence>
<feature type="region of interest" description="Disordered" evidence="2">
    <location>
        <begin position="152"/>
        <end position="184"/>
    </location>
</feature>
<proteinExistence type="predicted"/>
<keyword evidence="1" id="KW-0238">DNA-binding</keyword>
<dbReference type="PANTHER" id="PTHR10245">
    <property type="entry name" value="ENDOTHELIAL DIFFERENTIATION-RELATED FACTOR 1 MULTIPROTEIN BRIDGING FACTOR 1"/>
    <property type="match status" value="1"/>
</dbReference>
<feature type="compositionally biased region" description="Low complexity" evidence="2">
    <location>
        <begin position="42"/>
        <end position="67"/>
    </location>
</feature>
<dbReference type="AlphaFoldDB" id="A0A897N2P9"/>
<dbReference type="InterPro" id="IPR001387">
    <property type="entry name" value="Cro/C1-type_HTH"/>
</dbReference>
<evidence type="ECO:0000313" key="4">
    <source>
        <dbReference type="EMBL" id="QSG06498.1"/>
    </source>
</evidence>
<protein>
    <submittedName>
        <fullName evidence="4">Putative transcription factor</fullName>
    </submittedName>
</protein>
<dbReference type="InterPro" id="IPR058562">
    <property type="entry name" value="MJ0586_N"/>
</dbReference>